<dbReference type="InterPro" id="IPR001646">
    <property type="entry name" value="5peptide_repeat"/>
</dbReference>
<dbReference type="PANTHER" id="PTHR14136:SF17">
    <property type="entry name" value="BTB_POZ DOMAIN-CONTAINING PROTEIN KCTD9"/>
    <property type="match status" value="1"/>
</dbReference>
<dbReference type="Pfam" id="PF00805">
    <property type="entry name" value="Pentapeptide"/>
    <property type="match status" value="2"/>
</dbReference>
<dbReference type="HOGENOM" id="CLU_1068403_0_0_3"/>
<dbReference type="SUPFAM" id="SSF141571">
    <property type="entry name" value="Pentapeptide repeat-like"/>
    <property type="match status" value="1"/>
</dbReference>
<gene>
    <name evidence="1" type="ordered locus">Cyan7425_4100</name>
</gene>
<dbReference type="PANTHER" id="PTHR14136">
    <property type="entry name" value="BTB_POZ DOMAIN-CONTAINING PROTEIN KCTD9"/>
    <property type="match status" value="1"/>
</dbReference>
<dbReference type="Gene3D" id="2.160.20.80">
    <property type="entry name" value="E3 ubiquitin-protein ligase SopA"/>
    <property type="match status" value="2"/>
</dbReference>
<dbReference type="eggNOG" id="COG1357">
    <property type="taxonomic scope" value="Bacteria"/>
</dbReference>
<reference evidence="1" key="1">
    <citation type="submission" date="2009-01" db="EMBL/GenBank/DDBJ databases">
        <title>Complete sequence of chromosome Cyanothece sp. PCC 7425.</title>
        <authorList>
            <consortium name="US DOE Joint Genome Institute"/>
            <person name="Lucas S."/>
            <person name="Copeland A."/>
            <person name="Lapidus A."/>
            <person name="Glavina del Rio T."/>
            <person name="Dalin E."/>
            <person name="Tice H."/>
            <person name="Bruce D."/>
            <person name="Goodwin L."/>
            <person name="Pitluck S."/>
            <person name="Sims D."/>
            <person name="Meineke L."/>
            <person name="Brettin T."/>
            <person name="Detter J.C."/>
            <person name="Han C."/>
            <person name="Larimer F."/>
            <person name="Land M."/>
            <person name="Hauser L."/>
            <person name="Kyrpides N."/>
            <person name="Ovchinnikova G."/>
            <person name="Liberton M."/>
            <person name="Stoeckel J."/>
            <person name="Banerjee A."/>
            <person name="Singh A."/>
            <person name="Page L."/>
            <person name="Sato H."/>
            <person name="Zhao L."/>
            <person name="Sherman L."/>
            <person name="Pakrasi H."/>
            <person name="Richardson P."/>
        </authorList>
    </citation>
    <scope>NUCLEOTIDE SEQUENCE</scope>
    <source>
        <strain evidence="1">PCC 7425</strain>
    </source>
</reference>
<dbReference type="STRING" id="395961.Cyan7425_4100"/>
<dbReference type="KEGG" id="cyn:Cyan7425_4100"/>
<dbReference type="AlphaFoldDB" id="B8HWI8"/>
<protein>
    <submittedName>
        <fullName evidence="1">Pentapeptide repeat protein</fullName>
    </submittedName>
</protein>
<evidence type="ECO:0000313" key="1">
    <source>
        <dbReference type="EMBL" id="ACL46414.1"/>
    </source>
</evidence>
<proteinExistence type="predicted"/>
<dbReference type="InterPro" id="IPR051082">
    <property type="entry name" value="Pentapeptide-BTB/POZ_domain"/>
</dbReference>
<dbReference type="EMBL" id="CP001344">
    <property type="protein sequence ID" value="ACL46414.1"/>
    <property type="molecule type" value="Genomic_DNA"/>
</dbReference>
<organism evidence="1">
    <name type="scientific">Cyanothece sp. (strain PCC 7425 / ATCC 29141)</name>
    <dbReference type="NCBI Taxonomy" id="395961"/>
    <lineage>
        <taxon>Bacteria</taxon>
        <taxon>Bacillati</taxon>
        <taxon>Cyanobacteriota</taxon>
        <taxon>Cyanophyceae</taxon>
        <taxon>Gomontiellales</taxon>
        <taxon>Cyanothecaceae</taxon>
        <taxon>Cyanothece</taxon>
    </lineage>
</organism>
<dbReference type="eggNOG" id="COG2319">
    <property type="taxonomic scope" value="Bacteria"/>
</dbReference>
<name>B8HWI8_CYAP4</name>
<sequence length="260" mass="27637">MTNSSPNPQSDDVVLGGQLSVPSSAIVLGGFEGIKQKLVGGNLQQQIYALRSAINYGEIGLDLIIQVLEEQKGELQWQAFLALKQKQAVQKADKAIRKARCKLSKDECLRQYQANRRDFNLTDLSGEYLIGVKLIEADLIGANLNGVYLMASDLRGANLLGADLNAANLSGANLSRTNLSEANLNGAYLCGADLSGANLYGADLSGANLCGANLCQANLSGSNLIGSHLNGANLSEANLNHAIYDSSTQFPYSFFPAQII</sequence>
<accession>B8HWI8</accession>